<feature type="compositionally biased region" description="Low complexity" evidence="4">
    <location>
        <begin position="573"/>
        <end position="652"/>
    </location>
</feature>
<feature type="compositionally biased region" description="Basic residues" evidence="4">
    <location>
        <begin position="283"/>
        <end position="292"/>
    </location>
</feature>
<feature type="compositionally biased region" description="Polar residues" evidence="4">
    <location>
        <begin position="267"/>
        <end position="282"/>
    </location>
</feature>
<feature type="compositionally biased region" description="Polar residues" evidence="4">
    <location>
        <begin position="348"/>
        <end position="365"/>
    </location>
</feature>
<organism evidence="7 8">
    <name type="scientific">Ascosphaera apis ARSEF 7405</name>
    <dbReference type="NCBI Taxonomy" id="392613"/>
    <lineage>
        <taxon>Eukaryota</taxon>
        <taxon>Fungi</taxon>
        <taxon>Dikarya</taxon>
        <taxon>Ascomycota</taxon>
        <taxon>Pezizomycotina</taxon>
        <taxon>Eurotiomycetes</taxon>
        <taxon>Eurotiomycetidae</taxon>
        <taxon>Onygenales</taxon>
        <taxon>Ascosphaeraceae</taxon>
        <taxon>Ascosphaera</taxon>
    </lineage>
</organism>
<feature type="region of interest" description="Disordered" evidence="4">
    <location>
        <begin position="950"/>
        <end position="1045"/>
    </location>
</feature>
<feature type="compositionally biased region" description="Low complexity" evidence="4">
    <location>
        <begin position="965"/>
        <end position="975"/>
    </location>
</feature>
<feature type="compositionally biased region" description="Low complexity" evidence="4">
    <location>
        <begin position="132"/>
        <end position="145"/>
    </location>
</feature>
<proteinExistence type="predicted"/>
<feature type="compositionally biased region" description="Acidic residues" evidence="4">
    <location>
        <begin position="1330"/>
        <end position="1345"/>
    </location>
</feature>
<dbReference type="PROSITE" id="PS50088">
    <property type="entry name" value="ANK_REPEAT"/>
    <property type="match status" value="2"/>
</dbReference>
<feature type="region of interest" description="Disordered" evidence="4">
    <location>
        <begin position="1"/>
        <end position="830"/>
    </location>
</feature>
<feature type="compositionally biased region" description="Polar residues" evidence="4">
    <location>
        <begin position="729"/>
        <end position="739"/>
    </location>
</feature>
<feature type="compositionally biased region" description="Basic and acidic residues" evidence="4">
    <location>
        <begin position="1557"/>
        <end position="1587"/>
    </location>
</feature>
<feature type="compositionally biased region" description="Polar residues" evidence="4">
    <location>
        <begin position="1453"/>
        <end position="1476"/>
    </location>
</feature>
<dbReference type="SMART" id="SM00248">
    <property type="entry name" value="ANK"/>
    <property type="match status" value="5"/>
</dbReference>
<gene>
    <name evidence="7" type="ORF">AAP_04407</name>
</gene>
<feature type="compositionally biased region" description="Low complexity" evidence="4">
    <location>
        <begin position="545"/>
        <end position="555"/>
    </location>
</feature>
<dbReference type="Pfam" id="PF12796">
    <property type="entry name" value="Ank_2"/>
    <property type="match status" value="1"/>
</dbReference>
<dbReference type="Pfam" id="PF24521">
    <property type="entry name" value="Ank_KRIT1"/>
    <property type="match status" value="1"/>
</dbReference>
<dbReference type="InterPro" id="IPR056015">
    <property type="entry name" value="DUF7593"/>
</dbReference>
<feature type="compositionally biased region" description="Basic and acidic residues" evidence="4">
    <location>
        <begin position="253"/>
        <end position="266"/>
    </location>
</feature>
<comment type="caution">
    <text evidence="7">The sequence shown here is derived from an EMBL/GenBank/DDBJ whole genome shotgun (WGS) entry which is preliminary data.</text>
</comment>
<accession>A0A166NDA9</accession>
<feature type="compositionally biased region" description="Low complexity" evidence="4">
    <location>
        <begin position="57"/>
        <end position="76"/>
    </location>
</feature>
<sequence length="1882" mass="206666">MNDAGAVLSTPRPPHPHPQPQPQSQPQASSLSSSSSSSSSSSTSSSHPHSHSHSHSHLNSNSSSSSPAPLKTTPPSVSAVQPVSLHAIKSKSQSARDRDRDRVRDNRDARDAIKDTIKDRDFLSAPSRRSHSPSSVSSPSSTTSSYHHHHRSRSSVTSHPHLNSAAAGHPRSPVSSSSTPSLPPSNIRSSADSAFAKPRPSLPSPLPHALPPPLNSIPPSSDDRRLNSKLMYHHRHNNNNGNGNSSHGHTHHSRDSRGSPERKDRFSNQSHQLHLVQPQQSYPRHHNHHNQHPHPQYRDFDRTPNHLSRSPSTSSLNSSSSSRRSKSKKNSAAAGGNGDFAPSPPIANINNYSDLQSRPVQNPYSSPAPASFSKHTYNDDAESVKAADSEAETVINSGREDPLSPDRKEIFIKHEHYSGSRRSNEPTERRHRDSGNPIATSPSVRSTVPAVADSERTRRPSVDGNGRDAGLARNALSSTAESTSMIGDRSEDKLRHPSSGSSPSNSRDPAANATYATSLPSGQQSSSTSELQNRSRELENASESATAAAGGNLNAARHHSSPQNQSDNIDSESSIPKNQSPSQQQQQHPNQESRSQPQSQSQSQSQHSQQLPLSNPSSRSSTPSRNSSLLRKGSHNSSATNHSATTNNSTSNFESRVPNAEIADQEKQQSEHQDRFAGPPSKKEPSSDNEIGKYRSQSRSRASQQQQRQQQQELPPPPPPVRRSHQRAESTYSRTSQPHSPKRSKGGHSRSNSLATLGGSKSRRGGTATRPSVERDSRSPSVSASPYPQQHATARDRFRKPARLTEAGHTFSPARQMPKRRRDQNGRTPLARACAAQEFEAAKAYYAEVPGDLNIADNAGNTPLQIASLEGCADIVEFLIQCGSEVETKNIDKDTPLIDAVENGHLDVVRLLLDAGANPRVGNAQGDEPYDLVPSDSENYEEIRRVIAAAKAKSRRRKSVDEKSSSGGSASANSGTVNESHGSSAKSGGKGSPPPATTSGSGSNSNTTNSSSNSSKRRGRSPLGIANGALSGTSRRRTVRSETTRNDLLWTKPTLENLRDFAAKGDMEGAATILNVLQKADTECLIAAAKGGHDEVLGLLLGMGEPDPDPEPVPTHKEGYNTPMLAAIGRGNDKVIKLLLKQEGFDPTRRLYMGMSYYDIAKQRKGDQWQAEYNTLKKAYDEYVPPSETGQGKRGGRSPVKRNAKEKERRTRRSAAAAAAAAAVAAIEEESDNDRETGRNTRRAKERGSAARRSAIPDDSDVEMSDAPDTVEEESRSRPRNQHGRKRSGRERETRDRRDSSSEEPPVIRRRRLYPGRPPPGHSSRQQEQQDQDDDMEMEESDEDVAVQPNTSSRAGRREKGSASRRDRSPTPSDAEASAEERNDRLEKEDRRKRRNESQAPPTTKKRKVGGELQKEQSNSASLASSTSLNTVPPSSPSNKKREPSLNAKGDVKSQTTSSTDSSEPLMNFRGSSINDRCSPPKRAAEKSKEKRGKTTNKTNESSDKSNSSGAKTTSTYDSLFHDSETHPDAQKDHEEGERVKAEQNKMDIDFEDIPPEAEKAHDESDIDMQHDGEDQDDEVARAAAEKFAEEKRTAFKRALELRKAADEAEEAAQRYSQLTQERLREENRRRREYEQQRRAAKEEDERRRKADRERARVAAIRREKEENERKRREKLPNMLRVAAEYISNNDPRAKDHSFLRHFNPIFYVTTRMLEPGYTDVGADESWIPNFLVAPLLGTNDLRLSNYMSWEKRDATSTQRQCLWRVSRRCMIKEGDVNPVTLTAESVFAKVEPTRDLFLGMEHIFWVRLADFKDIVPHIPHLQGLRLKYVKMHLDSEPEAKITSSSSPSSSSAAAAGTSSNGSTAPATAGTGLQTMALPAVH</sequence>
<feature type="domain" description="KRIT1 ARM-repeats" evidence="6">
    <location>
        <begin position="1037"/>
        <end position="1183"/>
    </location>
</feature>
<dbReference type="EMBL" id="AZGZ01000021">
    <property type="protein sequence ID" value="KZZ89260.1"/>
    <property type="molecule type" value="Genomic_DNA"/>
</dbReference>
<name>A0A166NDA9_9EURO</name>
<feature type="compositionally biased region" description="Basic and acidic residues" evidence="4">
    <location>
        <begin position="94"/>
        <end position="122"/>
    </location>
</feature>
<feature type="compositionally biased region" description="Low complexity" evidence="4">
    <location>
        <begin position="24"/>
        <end position="47"/>
    </location>
</feature>
<feature type="compositionally biased region" description="Basic and acidic residues" evidence="4">
    <location>
        <begin position="1290"/>
        <end position="1301"/>
    </location>
</feature>
<feature type="compositionally biased region" description="Basic and acidic residues" evidence="4">
    <location>
        <begin position="1379"/>
        <end position="1390"/>
    </location>
</feature>
<evidence type="ECO:0000259" key="6">
    <source>
        <dbReference type="Pfam" id="PF24521"/>
    </source>
</evidence>
<dbReference type="Proteomes" id="UP000242877">
    <property type="component" value="Unassembled WGS sequence"/>
</dbReference>
<feature type="compositionally biased region" description="Acidic residues" evidence="4">
    <location>
        <begin position="1258"/>
        <end position="1272"/>
    </location>
</feature>
<feature type="region of interest" description="Disordered" evidence="4">
    <location>
        <begin position="1183"/>
        <end position="1587"/>
    </location>
</feature>
<dbReference type="InterPro" id="IPR056485">
    <property type="entry name" value="ARM_KRIT1"/>
</dbReference>
<feature type="compositionally biased region" description="Low complexity" evidence="4">
    <location>
        <begin position="497"/>
        <end position="506"/>
    </location>
</feature>
<evidence type="ECO:0000256" key="3">
    <source>
        <dbReference type="PROSITE-ProRule" id="PRU00023"/>
    </source>
</evidence>
<dbReference type="Gene3D" id="1.25.40.20">
    <property type="entry name" value="Ankyrin repeat-containing domain"/>
    <property type="match status" value="2"/>
</dbReference>
<evidence type="ECO:0000313" key="8">
    <source>
        <dbReference type="Proteomes" id="UP000242877"/>
    </source>
</evidence>
<feature type="compositionally biased region" description="Low complexity" evidence="4">
    <location>
        <begin position="238"/>
        <end position="247"/>
    </location>
</feature>
<feature type="region of interest" description="Disordered" evidence="4">
    <location>
        <begin position="1840"/>
        <end position="1874"/>
    </location>
</feature>
<feature type="compositionally biased region" description="Basic residues" evidence="4">
    <location>
        <begin position="1278"/>
        <end position="1289"/>
    </location>
</feature>
<dbReference type="Pfam" id="PF24513">
    <property type="entry name" value="DUF7593"/>
    <property type="match status" value="1"/>
</dbReference>
<protein>
    <submittedName>
        <fullName evidence="7">Ankyrin repeat protein</fullName>
    </submittedName>
</protein>
<dbReference type="GO" id="GO:0085020">
    <property type="term" value="P:protein K6-linked ubiquitination"/>
    <property type="evidence" value="ECO:0007669"/>
    <property type="project" value="TreeGrafter"/>
</dbReference>
<feature type="repeat" description="ANK" evidence="3">
    <location>
        <begin position="859"/>
        <end position="891"/>
    </location>
</feature>
<evidence type="ECO:0000256" key="4">
    <source>
        <dbReference type="SAM" id="MobiDB-lite"/>
    </source>
</evidence>
<dbReference type="OrthoDB" id="194358at2759"/>
<feature type="repeat" description="ANK" evidence="3">
    <location>
        <begin position="892"/>
        <end position="924"/>
    </location>
</feature>
<feature type="region of interest" description="Disordered" evidence="4">
    <location>
        <begin position="1625"/>
        <end position="1656"/>
    </location>
</feature>
<feature type="compositionally biased region" description="Basic and acidic residues" evidence="4">
    <location>
        <begin position="398"/>
        <end position="434"/>
    </location>
</feature>
<feature type="compositionally biased region" description="Low complexity" evidence="4">
    <location>
        <begin position="1843"/>
        <end position="1872"/>
    </location>
</feature>
<feature type="compositionally biased region" description="Low complexity" evidence="4">
    <location>
        <begin position="1215"/>
        <end position="1226"/>
    </location>
</feature>
<evidence type="ECO:0000313" key="7">
    <source>
        <dbReference type="EMBL" id="KZZ89260.1"/>
    </source>
</evidence>
<dbReference type="PROSITE" id="PS50297">
    <property type="entry name" value="ANK_REP_REGION"/>
    <property type="match status" value="2"/>
</dbReference>
<keyword evidence="2 3" id="KW-0040">ANK repeat</keyword>
<feature type="compositionally biased region" description="Polar residues" evidence="4">
    <location>
        <begin position="561"/>
        <end position="572"/>
    </location>
</feature>
<feature type="compositionally biased region" description="Basic and acidic residues" evidence="4">
    <location>
        <begin position="376"/>
        <end position="388"/>
    </location>
</feature>
<reference evidence="7 8" key="1">
    <citation type="journal article" date="2016" name="Genome Biol. Evol.">
        <title>Divergent and convergent evolution of fungal pathogenicity.</title>
        <authorList>
            <person name="Shang Y."/>
            <person name="Xiao G."/>
            <person name="Zheng P."/>
            <person name="Cen K."/>
            <person name="Zhan S."/>
            <person name="Wang C."/>
        </authorList>
    </citation>
    <scope>NUCLEOTIDE SEQUENCE [LARGE SCALE GENOMIC DNA]</scope>
    <source>
        <strain evidence="7 8">ARSEF 7405</strain>
    </source>
</reference>
<keyword evidence="8" id="KW-1185">Reference proteome</keyword>
<feature type="compositionally biased region" description="Polar residues" evidence="4">
    <location>
        <begin position="779"/>
        <end position="792"/>
    </location>
</feature>
<feature type="compositionally biased region" description="Pro residues" evidence="4">
    <location>
        <begin position="11"/>
        <end position="23"/>
    </location>
</feature>
<feature type="compositionally biased region" description="Basic and acidic residues" evidence="4">
    <location>
        <begin position="1356"/>
        <end position="1369"/>
    </location>
</feature>
<dbReference type="VEuPathDB" id="FungiDB:AAP_04407"/>
<feature type="compositionally biased region" description="Low complexity" evidence="4">
    <location>
        <begin position="1418"/>
        <end position="1431"/>
    </location>
</feature>
<feature type="compositionally biased region" description="Basic and acidic residues" evidence="4">
    <location>
        <begin position="1520"/>
        <end position="1549"/>
    </location>
</feature>
<dbReference type="InterPro" id="IPR002110">
    <property type="entry name" value="Ankyrin_rpt"/>
</dbReference>
<feature type="compositionally biased region" description="Polar residues" evidence="4">
    <location>
        <begin position="1496"/>
        <end position="1518"/>
    </location>
</feature>
<keyword evidence="1" id="KW-0677">Repeat</keyword>
<dbReference type="InterPro" id="IPR036770">
    <property type="entry name" value="Ankyrin_rpt-contain_sf"/>
</dbReference>
<evidence type="ECO:0000259" key="5">
    <source>
        <dbReference type="Pfam" id="PF24513"/>
    </source>
</evidence>
<feature type="compositionally biased region" description="Low complexity" evidence="4">
    <location>
        <begin position="997"/>
        <end position="1014"/>
    </location>
</feature>
<feature type="compositionally biased region" description="Low complexity" evidence="4">
    <location>
        <begin position="517"/>
        <end position="532"/>
    </location>
</feature>
<feature type="compositionally biased region" description="Pro residues" evidence="4">
    <location>
        <begin position="200"/>
        <end position="216"/>
    </location>
</feature>
<evidence type="ECO:0000256" key="1">
    <source>
        <dbReference type="ARBA" id="ARBA00022737"/>
    </source>
</evidence>
<dbReference type="PANTHER" id="PTHR24171">
    <property type="entry name" value="ANKYRIN REPEAT DOMAIN-CONTAINING PROTEIN 39-RELATED"/>
    <property type="match status" value="1"/>
</dbReference>
<feature type="compositionally biased region" description="Low complexity" evidence="4">
    <location>
        <begin position="695"/>
        <end position="713"/>
    </location>
</feature>
<feature type="domain" description="DUF7593" evidence="5">
    <location>
        <begin position="1672"/>
        <end position="1821"/>
    </location>
</feature>
<dbReference type="PANTHER" id="PTHR24171:SF8">
    <property type="entry name" value="BRCA1-ASSOCIATED RING DOMAIN PROTEIN 1"/>
    <property type="match status" value="1"/>
</dbReference>
<dbReference type="SUPFAM" id="SSF48403">
    <property type="entry name" value="Ankyrin repeat"/>
    <property type="match status" value="1"/>
</dbReference>
<feature type="compositionally biased region" description="Polar residues" evidence="4">
    <location>
        <begin position="437"/>
        <end position="446"/>
    </location>
</feature>
<dbReference type="GO" id="GO:0004842">
    <property type="term" value="F:ubiquitin-protein transferase activity"/>
    <property type="evidence" value="ECO:0007669"/>
    <property type="project" value="TreeGrafter"/>
</dbReference>
<feature type="compositionally biased region" description="Polar residues" evidence="4">
    <location>
        <begin position="475"/>
        <end position="485"/>
    </location>
</feature>
<feature type="compositionally biased region" description="Low complexity" evidence="4">
    <location>
        <begin position="170"/>
        <end position="180"/>
    </location>
</feature>
<evidence type="ECO:0000256" key="2">
    <source>
        <dbReference type="ARBA" id="ARBA00023043"/>
    </source>
</evidence>
<feature type="compositionally biased region" description="Basic and acidic residues" evidence="4">
    <location>
        <begin position="664"/>
        <end position="693"/>
    </location>
</feature>
<feature type="compositionally biased region" description="Low complexity" evidence="4">
    <location>
        <begin position="308"/>
        <end position="322"/>
    </location>
</feature>